<evidence type="ECO:0000256" key="4">
    <source>
        <dbReference type="ARBA" id="ARBA00022692"/>
    </source>
</evidence>
<dbReference type="PANTHER" id="PTHR47529">
    <property type="entry name" value="PEPTIDYL-PROLYL CIS-TRANS ISOMERASE D"/>
    <property type="match status" value="1"/>
</dbReference>
<evidence type="ECO:0000256" key="8">
    <source>
        <dbReference type="ARBA" id="ARBA00038408"/>
    </source>
</evidence>
<evidence type="ECO:0000256" key="1">
    <source>
        <dbReference type="ARBA" id="ARBA00004382"/>
    </source>
</evidence>
<evidence type="ECO:0000259" key="13">
    <source>
        <dbReference type="PROSITE" id="PS50198"/>
    </source>
</evidence>
<evidence type="ECO:0000256" key="11">
    <source>
        <dbReference type="PROSITE-ProRule" id="PRU00278"/>
    </source>
</evidence>
<comment type="subcellular location">
    <subcellularLocation>
        <location evidence="1">Cell inner membrane</location>
        <topology evidence="1">Single-pass type II membrane protein</topology>
        <orientation evidence="1">Periplasmic side</orientation>
    </subcellularLocation>
</comment>
<evidence type="ECO:0000313" key="14">
    <source>
        <dbReference type="EMBL" id="ABC82271.1"/>
    </source>
</evidence>
<reference evidence="14 15" key="1">
    <citation type="submission" date="2006-01" db="EMBL/GenBank/DDBJ databases">
        <title>Complete sequence of Anaeromyxobacter dehalogenans 2CP-C.</title>
        <authorList>
            <consortium name="US DOE Joint Genome Institute"/>
            <person name="Copeland A."/>
            <person name="Lucas S."/>
            <person name="Lapidus A."/>
            <person name="Barry K."/>
            <person name="Detter J.C."/>
            <person name="Glavina T."/>
            <person name="Hammon N."/>
            <person name="Israni S."/>
            <person name="Pitluck S."/>
            <person name="Brettin T."/>
            <person name="Bruce D."/>
            <person name="Han C."/>
            <person name="Tapia R."/>
            <person name="Gilna P."/>
            <person name="Kiss H."/>
            <person name="Schmutz J."/>
            <person name="Larimer F."/>
            <person name="Land M."/>
            <person name="Kyrpides N."/>
            <person name="Anderson I."/>
            <person name="Sanford R.A."/>
            <person name="Ritalahti K.M."/>
            <person name="Thomas H.S."/>
            <person name="Kirby J.R."/>
            <person name="Zhulin I.B."/>
            <person name="Loeffler F.E."/>
            <person name="Richardson P."/>
        </authorList>
    </citation>
    <scope>NUCLEOTIDE SEQUENCE [LARGE SCALE GENOMIC DNA]</scope>
    <source>
        <strain evidence="14 15">2CP-C</strain>
    </source>
</reference>
<dbReference type="InterPro" id="IPR052029">
    <property type="entry name" value="PpiD_chaperone"/>
</dbReference>
<dbReference type="GO" id="GO:0005886">
    <property type="term" value="C:plasma membrane"/>
    <property type="evidence" value="ECO:0007669"/>
    <property type="project" value="UniProtKB-SubCell"/>
</dbReference>
<dbReference type="GO" id="GO:0003755">
    <property type="term" value="F:peptidyl-prolyl cis-trans isomerase activity"/>
    <property type="evidence" value="ECO:0007669"/>
    <property type="project" value="UniProtKB-KW"/>
</dbReference>
<dbReference type="PANTHER" id="PTHR47529:SF1">
    <property type="entry name" value="PERIPLASMIC CHAPERONE PPID"/>
    <property type="match status" value="1"/>
</dbReference>
<feature type="transmembrane region" description="Helical" evidence="12">
    <location>
        <begin position="12"/>
        <end position="31"/>
    </location>
</feature>
<dbReference type="OrthoDB" id="9812372at2"/>
<evidence type="ECO:0000256" key="10">
    <source>
        <dbReference type="ARBA" id="ARBA00042775"/>
    </source>
</evidence>
<evidence type="ECO:0000256" key="5">
    <source>
        <dbReference type="ARBA" id="ARBA00022989"/>
    </source>
</evidence>
<dbReference type="Proteomes" id="UP000001935">
    <property type="component" value="Chromosome"/>
</dbReference>
<evidence type="ECO:0000313" key="15">
    <source>
        <dbReference type="Proteomes" id="UP000001935"/>
    </source>
</evidence>
<dbReference type="AlphaFoldDB" id="Q2IKU1"/>
<name>Q2IKU1_ANADE</name>
<proteinExistence type="inferred from homology"/>
<keyword evidence="2" id="KW-1003">Cell membrane</keyword>
<keyword evidence="11 14" id="KW-0413">Isomerase</keyword>
<dbReference type="RefSeq" id="WP_011421553.1">
    <property type="nucleotide sequence ID" value="NC_007760.1"/>
</dbReference>
<keyword evidence="3" id="KW-0997">Cell inner membrane</keyword>
<evidence type="ECO:0000256" key="6">
    <source>
        <dbReference type="ARBA" id="ARBA00023136"/>
    </source>
</evidence>
<dbReference type="HOGENOM" id="CLU_023843_1_0_7"/>
<feature type="domain" description="PpiC" evidence="13">
    <location>
        <begin position="242"/>
        <end position="344"/>
    </location>
</feature>
<dbReference type="InterPro" id="IPR046357">
    <property type="entry name" value="PPIase_dom_sf"/>
</dbReference>
<sequence>MLDIVRANKKGILSWLIVLGIVVVFAINFGPGSLSKGGAGCGGAPAYAARVNGKSISAADFERQYENLLRFYQQQAGEGFTRELAAQLGLGRQAMGVLVDRELALQEARRRGVVVTDREVSEAVHQMPAFQENGQFRYETYLEAVRANYGSPGNFEAAVRDDLLYQKILGALVETVKVPATEVRAQWAASADRAALKFVRFPISAAQAEVKVSDADAKAFADREGARVEAFYKENADRYDQKAKVHVRHVLARVAPGASADEEAAARKKIDEAAARVKKGEDFAKVAAALSDDPNTKDRGGDLGFVSEGLADAAFAKAALALKAGQVSEPVRTPAGWHLIRAEEVVPARQVTLEAARLDIARELVARDRAQALAREKAQAALDAARKGKALDEQFPPAGKGKQVTLGGTVLAAEQTGPFGAGSPVVPRIGAAPELAQAALTAKAGEVLPKVFDTPSGPVVAVVELRESPDPARFEAERAGIEARLQGMKAEQVRRAWLEDLRGKAKIEENVALLGATEPAAPQP</sequence>
<dbReference type="EMBL" id="CP000251">
    <property type="protein sequence ID" value="ABC82271.1"/>
    <property type="molecule type" value="Genomic_DNA"/>
</dbReference>
<keyword evidence="4 12" id="KW-0812">Transmembrane</keyword>
<dbReference type="KEGG" id="ade:Adeh_2501"/>
<evidence type="ECO:0000256" key="7">
    <source>
        <dbReference type="ARBA" id="ARBA00023186"/>
    </source>
</evidence>
<evidence type="ECO:0000256" key="12">
    <source>
        <dbReference type="SAM" id="Phobius"/>
    </source>
</evidence>
<accession>Q2IKU1</accession>
<evidence type="ECO:0000256" key="3">
    <source>
        <dbReference type="ARBA" id="ARBA00022519"/>
    </source>
</evidence>
<dbReference type="Pfam" id="PF13624">
    <property type="entry name" value="SurA_N_3"/>
    <property type="match status" value="1"/>
</dbReference>
<gene>
    <name evidence="14" type="ordered locus">Adeh_2501</name>
</gene>
<dbReference type="PROSITE" id="PS01096">
    <property type="entry name" value="PPIC_PPIASE_1"/>
    <property type="match status" value="1"/>
</dbReference>
<dbReference type="Gene3D" id="1.10.4030.10">
    <property type="entry name" value="Porin chaperone SurA, peptide-binding domain"/>
    <property type="match status" value="1"/>
</dbReference>
<keyword evidence="6 12" id="KW-0472">Membrane</keyword>
<dbReference type="PROSITE" id="PS50198">
    <property type="entry name" value="PPIC_PPIASE_2"/>
    <property type="match status" value="1"/>
</dbReference>
<dbReference type="STRING" id="290397.Adeh_2501"/>
<dbReference type="InterPro" id="IPR027304">
    <property type="entry name" value="Trigger_fact/SurA_dom_sf"/>
</dbReference>
<evidence type="ECO:0000256" key="2">
    <source>
        <dbReference type="ARBA" id="ARBA00022475"/>
    </source>
</evidence>
<comment type="similarity">
    <text evidence="8">Belongs to the PpiD chaperone family.</text>
</comment>
<dbReference type="SUPFAM" id="SSF109998">
    <property type="entry name" value="Triger factor/SurA peptide-binding domain-like"/>
    <property type="match status" value="1"/>
</dbReference>
<dbReference type="InterPro" id="IPR000297">
    <property type="entry name" value="PPIase_PpiC"/>
</dbReference>
<evidence type="ECO:0000256" key="9">
    <source>
        <dbReference type="ARBA" id="ARBA00040743"/>
    </source>
</evidence>
<keyword evidence="11" id="KW-0697">Rotamase</keyword>
<dbReference type="eggNOG" id="COG0760">
    <property type="taxonomic scope" value="Bacteria"/>
</dbReference>
<keyword evidence="5 12" id="KW-1133">Transmembrane helix</keyword>
<dbReference type="Gene3D" id="3.10.50.40">
    <property type="match status" value="1"/>
</dbReference>
<dbReference type="Pfam" id="PF00639">
    <property type="entry name" value="Rotamase"/>
    <property type="match status" value="1"/>
</dbReference>
<protein>
    <recommendedName>
        <fullName evidence="9">Periplasmic chaperone PpiD</fullName>
    </recommendedName>
    <alternativeName>
        <fullName evidence="10">Periplasmic folding chaperone</fullName>
    </alternativeName>
</protein>
<dbReference type="SUPFAM" id="SSF54534">
    <property type="entry name" value="FKBP-like"/>
    <property type="match status" value="1"/>
</dbReference>
<keyword evidence="7" id="KW-0143">Chaperone</keyword>
<dbReference type="InterPro" id="IPR023058">
    <property type="entry name" value="PPIase_PpiC_CS"/>
</dbReference>
<organism evidence="14 15">
    <name type="scientific">Anaeromyxobacter dehalogenans (strain 2CP-C)</name>
    <dbReference type="NCBI Taxonomy" id="290397"/>
    <lineage>
        <taxon>Bacteria</taxon>
        <taxon>Pseudomonadati</taxon>
        <taxon>Myxococcota</taxon>
        <taxon>Myxococcia</taxon>
        <taxon>Myxococcales</taxon>
        <taxon>Cystobacterineae</taxon>
        <taxon>Anaeromyxobacteraceae</taxon>
        <taxon>Anaeromyxobacter</taxon>
    </lineage>
</organism>